<protein>
    <submittedName>
        <fullName evidence="1">SusD/RagB family nutrient-binding outer membrane lipoprotein</fullName>
    </submittedName>
</protein>
<sequence>MKKISILFIALLGLFNASCDKDFEEVNTTPNDPVAVPAHLLLGNIIRVNQNTVYHMQRGGDMGMCWAQHVSKVQYNDEERYIPRRGVINDIWDVLYTGVIADAKSMYTLAESEENTNIQGISLVLQANTFQILTDLYGPVPYTEACNPSILKPAYDSQEVVYKGILDLLTKADALLANGTGSIPASSDLIYGGDASKWRKLANSLKLKVLMRISKAPGMNVGSQIQALATSGNLMSSNSDSAQIKYIAAQPDANPIYEQVVFGTRSEYKMSSVLVAKLQGLADPRLPVFAGKNNAGLYVGNIPGVENPGNYNGFSPLGTFYLSATLPGVLLSYAQSELLLAEAINEGYVSGGNAAALTHYKNGITANFAFNGITASAAAYVALPNIEFTNQADARLKIGDQKWIALFGQGFEAWTEWRRTGLPALSPVFDAAPGVPTIPSRLFYNDTENSLNKVNYDAAVGTLTGGDKLTSRLWWMN</sequence>
<dbReference type="AlphaFoldDB" id="A0A553CR09"/>
<keyword evidence="2" id="KW-1185">Reference proteome</keyword>
<dbReference type="RefSeq" id="WP_143391057.1">
    <property type="nucleotide sequence ID" value="NZ_VJZQ01000017.1"/>
</dbReference>
<dbReference type="SUPFAM" id="SSF48452">
    <property type="entry name" value="TPR-like"/>
    <property type="match status" value="1"/>
</dbReference>
<gene>
    <name evidence="1" type="ORF">FNW17_03890</name>
</gene>
<keyword evidence="1" id="KW-0449">Lipoprotein</keyword>
<dbReference type="EMBL" id="VJZR01000002">
    <property type="protein sequence ID" value="TRX22917.1"/>
    <property type="molecule type" value="Genomic_DNA"/>
</dbReference>
<organism evidence="1 2">
    <name type="scientific">Flavobacterium franklandianum</name>
    <dbReference type="NCBI Taxonomy" id="2594430"/>
    <lineage>
        <taxon>Bacteria</taxon>
        <taxon>Pseudomonadati</taxon>
        <taxon>Bacteroidota</taxon>
        <taxon>Flavobacteriia</taxon>
        <taxon>Flavobacteriales</taxon>
        <taxon>Flavobacteriaceae</taxon>
        <taxon>Flavobacterium</taxon>
    </lineage>
</organism>
<comment type="caution">
    <text evidence="1">The sequence shown here is derived from an EMBL/GenBank/DDBJ whole genome shotgun (WGS) entry which is preliminary data.</text>
</comment>
<dbReference type="Proteomes" id="UP000318585">
    <property type="component" value="Unassembled WGS sequence"/>
</dbReference>
<proteinExistence type="predicted"/>
<evidence type="ECO:0000313" key="1">
    <source>
        <dbReference type="EMBL" id="TRX22917.1"/>
    </source>
</evidence>
<dbReference type="InterPro" id="IPR011990">
    <property type="entry name" value="TPR-like_helical_dom_sf"/>
</dbReference>
<name>A0A553CR09_9FLAO</name>
<reference evidence="1 2" key="1">
    <citation type="submission" date="2019-07" db="EMBL/GenBank/DDBJ databases">
        <title>Novel species of Flavobacterium.</title>
        <authorList>
            <person name="Liu Q."/>
            <person name="Xin Y.-H."/>
        </authorList>
    </citation>
    <scope>NUCLEOTIDE SEQUENCE [LARGE SCALE GENOMIC DNA]</scope>
    <source>
        <strain evidence="1 2">LB3P56</strain>
    </source>
</reference>
<dbReference type="Pfam" id="PF12771">
    <property type="entry name" value="SusD-like_2"/>
    <property type="match status" value="1"/>
</dbReference>
<dbReference type="OrthoDB" id="725917at2"/>
<evidence type="ECO:0000313" key="2">
    <source>
        <dbReference type="Proteomes" id="UP000318585"/>
    </source>
</evidence>
<dbReference type="InterPro" id="IPR041662">
    <property type="entry name" value="SusD-like_2"/>
</dbReference>
<accession>A0A553CR09</accession>
<dbReference type="Gene3D" id="1.25.40.390">
    <property type="match status" value="1"/>
</dbReference>